<organism evidence="2 3">
    <name type="scientific">Streptomyces alboflavus</name>
    <dbReference type="NCBI Taxonomy" id="67267"/>
    <lineage>
        <taxon>Bacteria</taxon>
        <taxon>Bacillati</taxon>
        <taxon>Actinomycetota</taxon>
        <taxon>Actinomycetes</taxon>
        <taxon>Kitasatosporales</taxon>
        <taxon>Streptomycetaceae</taxon>
        <taxon>Streptomyces</taxon>
    </lineage>
</organism>
<evidence type="ECO:0000259" key="1">
    <source>
        <dbReference type="Pfam" id="PF07969"/>
    </source>
</evidence>
<evidence type="ECO:0000313" key="2">
    <source>
        <dbReference type="EMBL" id="ARX89327.1"/>
    </source>
</evidence>
<dbReference type="GO" id="GO:0016810">
    <property type="term" value="F:hydrolase activity, acting on carbon-nitrogen (but not peptide) bonds"/>
    <property type="evidence" value="ECO:0007669"/>
    <property type="project" value="InterPro"/>
</dbReference>
<dbReference type="SUPFAM" id="SSF51338">
    <property type="entry name" value="Composite domain of metallo-dependent hydrolases"/>
    <property type="match status" value="1"/>
</dbReference>
<dbReference type="InterPro" id="IPR011059">
    <property type="entry name" value="Metal-dep_hydrolase_composite"/>
</dbReference>
<protein>
    <submittedName>
        <fullName evidence="2">Amidohydrolase</fullName>
    </submittedName>
</protein>
<proteinExistence type="predicted"/>
<dbReference type="Pfam" id="PF07969">
    <property type="entry name" value="Amidohydro_3"/>
    <property type="match status" value="1"/>
</dbReference>
<keyword evidence="3" id="KW-1185">Reference proteome</keyword>
<gene>
    <name evidence="2" type="ORF">SMD44_08814</name>
</gene>
<dbReference type="Gene3D" id="2.30.40.10">
    <property type="entry name" value="Urease, subunit C, domain 1"/>
    <property type="match status" value="1"/>
</dbReference>
<dbReference type="EMBL" id="CP021748">
    <property type="protein sequence ID" value="ARX89327.1"/>
    <property type="molecule type" value="Genomic_DNA"/>
</dbReference>
<dbReference type="AlphaFoldDB" id="A0A1Z1WSE8"/>
<accession>A0A1Z1WSE8</accession>
<name>A0A1Z1WSE8_9ACTN</name>
<dbReference type="InterPro" id="IPR013108">
    <property type="entry name" value="Amidohydro_3"/>
</dbReference>
<dbReference type="Proteomes" id="UP000195880">
    <property type="component" value="Chromosome"/>
</dbReference>
<keyword evidence="2" id="KW-0378">Hydrolase</keyword>
<sequence length="62" mass="6577">MTVNAAYAAGEEHEAGRIAVGHRADLTVFAENPVTTAATELPDLPVLLTVLDGDPTHRDPRL</sequence>
<feature type="domain" description="Amidohydrolase 3" evidence="1">
    <location>
        <begin position="1"/>
        <end position="56"/>
    </location>
</feature>
<dbReference type="Gene3D" id="3.20.20.140">
    <property type="entry name" value="Metal-dependent hydrolases"/>
    <property type="match status" value="1"/>
</dbReference>
<dbReference type="KEGG" id="salf:SMD44_08814"/>
<reference evidence="2 3" key="1">
    <citation type="submission" date="2017-05" db="EMBL/GenBank/DDBJ databases">
        <title>Streptomyces alboflavus Genome sequencing and assembly.</title>
        <authorList>
            <person name="Wang Y."/>
            <person name="Du B."/>
            <person name="Ding Y."/>
            <person name="Liu H."/>
            <person name="Hou Q."/>
            <person name="Liu K."/>
            <person name="Wang C."/>
            <person name="Yao L."/>
        </authorList>
    </citation>
    <scope>NUCLEOTIDE SEQUENCE [LARGE SCALE GENOMIC DNA]</scope>
    <source>
        <strain evidence="2 3">MDJK44</strain>
    </source>
</reference>
<evidence type="ECO:0000313" key="3">
    <source>
        <dbReference type="Proteomes" id="UP000195880"/>
    </source>
</evidence>